<protein>
    <submittedName>
        <fullName evidence="1">Uncharacterized protein</fullName>
    </submittedName>
</protein>
<evidence type="ECO:0000313" key="1">
    <source>
        <dbReference type="EMBL" id="GAG69622.1"/>
    </source>
</evidence>
<sequence length="41" mass="4709">MKNNRLEEAQVLQKKIQKFTRMMVSSGALGPKECLNMMNIP</sequence>
<proteinExistence type="predicted"/>
<comment type="caution">
    <text evidence="1">The sequence shown here is derived from an EMBL/GenBank/DDBJ whole genome shotgun (WGS) entry which is preliminary data.</text>
</comment>
<dbReference type="EMBL" id="BART01001477">
    <property type="protein sequence ID" value="GAG69622.1"/>
    <property type="molecule type" value="Genomic_DNA"/>
</dbReference>
<reference evidence="1" key="1">
    <citation type="journal article" date="2014" name="Front. Microbiol.">
        <title>High frequency of phylogenetically diverse reductive dehalogenase-homologous genes in deep subseafloor sedimentary metagenomes.</title>
        <authorList>
            <person name="Kawai M."/>
            <person name="Futagami T."/>
            <person name="Toyoda A."/>
            <person name="Takaki Y."/>
            <person name="Nishi S."/>
            <person name="Hori S."/>
            <person name="Arai W."/>
            <person name="Tsubouchi T."/>
            <person name="Morono Y."/>
            <person name="Uchiyama I."/>
            <person name="Ito T."/>
            <person name="Fujiyama A."/>
            <person name="Inagaki F."/>
            <person name="Takami H."/>
        </authorList>
    </citation>
    <scope>NUCLEOTIDE SEQUENCE</scope>
    <source>
        <strain evidence="1">Expedition CK06-06</strain>
    </source>
</reference>
<feature type="non-terminal residue" evidence="1">
    <location>
        <position position="41"/>
    </location>
</feature>
<name>X1AIY0_9ZZZZ</name>
<dbReference type="AlphaFoldDB" id="X1AIY0"/>
<organism evidence="1">
    <name type="scientific">marine sediment metagenome</name>
    <dbReference type="NCBI Taxonomy" id="412755"/>
    <lineage>
        <taxon>unclassified sequences</taxon>
        <taxon>metagenomes</taxon>
        <taxon>ecological metagenomes</taxon>
    </lineage>
</organism>
<accession>X1AIY0</accession>
<gene>
    <name evidence="1" type="ORF">S01H4_05185</name>
</gene>